<protein>
    <submittedName>
        <fullName evidence="2">Uncharacterized protein</fullName>
    </submittedName>
</protein>
<keyword evidence="1" id="KW-1133">Transmembrane helix</keyword>
<name>A0A813J816_POLGL</name>
<gene>
    <name evidence="2" type="ORF">PGLA2088_LOCUS16038</name>
</gene>
<dbReference type="AlphaFoldDB" id="A0A813J816"/>
<dbReference type="EMBL" id="CAJNNW010020187">
    <property type="protein sequence ID" value="CAE8665827.1"/>
    <property type="molecule type" value="Genomic_DNA"/>
</dbReference>
<proteinExistence type="predicted"/>
<dbReference type="InterPro" id="IPR011990">
    <property type="entry name" value="TPR-like_helical_dom_sf"/>
</dbReference>
<organism evidence="2 3">
    <name type="scientific">Polarella glacialis</name>
    <name type="common">Dinoflagellate</name>
    <dbReference type="NCBI Taxonomy" id="89957"/>
    <lineage>
        <taxon>Eukaryota</taxon>
        <taxon>Sar</taxon>
        <taxon>Alveolata</taxon>
        <taxon>Dinophyceae</taxon>
        <taxon>Suessiales</taxon>
        <taxon>Suessiaceae</taxon>
        <taxon>Polarella</taxon>
    </lineage>
</organism>
<dbReference type="SUPFAM" id="SSF48452">
    <property type="entry name" value="TPR-like"/>
    <property type="match status" value="1"/>
</dbReference>
<evidence type="ECO:0000313" key="2">
    <source>
        <dbReference type="EMBL" id="CAE8665827.1"/>
    </source>
</evidence>
<dbReference type="PANTHER" id="PTHR46082:SF6">
    <property type="entry name" value="AAA+ ATPASE DOMAIN-CONTAINING PROTEIN-RELATED"/>
    <property type="match status" value="1"/>
</dbReference>
<dbReference type="InterPro" id="IPR053137">
    <property type="entry name" value="NLR-like"/>
</dbReference>
<dbReference type="PANTHER" id="PTHR46082">
    <property type="entry name" value="ATP/GTP-BINDING PROTEIN-RELATED"/>
    <property type="match status" value="1"/>
</dbReference>
<feature type="transmembrane region" description="Helical" evidence="1">
    <location>
        <begin position="375"/>
        <end position="399"/>
    </location>
</feature>
<sequence>MFCPTLNGGSSSSTALPTRKVALRGHFLSDDFNDGLDIDPVGTPYILEYRARLPLYKHKATGIMVWRRAIELATEYGGDSGNSKDCKLLFHYTTKGPFQGIASSAFVTHEHWAALKGPDGLVLASGKEPDQLPPSWHNPLERLGSLGSISSTLGINSHQLATPQSVTSHGLPHEFTKFCIPLLVPKDMAVRRSAAHESQSPRVPSASGKGDEEWVILCEDEAESLRMAASNSENRLRRIVETRLQAFGAEHPETLAGTDELAALLVAQGKLAAAEPLYQRSLHTLRTACNLATLLSASGKLSEAEALYRSACKGLEANLGPDHFDTVVSIGKFANLLQARGKLTEAEELMTKNLEGLTHALGRRHPDTQGALGDAVFVIVIAVVVSLLLFWYVLVLFLLL</sequence>
<evidence type="ECO:0000256" key="1">
    <source>
        <dbReference type="SAM" id="Phobius"/>
    </source>
</evidence>
<comment type="caution">
    <text evidence="2">The sequence shown here is derived from an EMBL/GenBank/DDBJ whole genome shotgun (WGS) entry which is preliminary data.</text>
</comment>
<dbReference type="Proteomes" id="UP000626109">
    <property type="component" value="Unassembled WGS sequence"/>
</dbReference>
<reference evidence="2" key="1">
    <citation type="submission" date="2021-02" db="EMBL/GenBank/DDBJ databases">
        <authorList>
            <person name="Dougan E. K."/>
            <person name="Rhodes N."/>
            <person name="Thang M."/>
            <person name="Chan C."/>
        </authorList>
    </citation>
    <scope>NUCLEOTIDE SEQUENCE</scope>
</reference>
<keyword evidence="1" id="KW-0812">Transmembrane</keyword>
<evidence type="ECO:0000313" key="3">
    <source>
        <dbReference type="Proteomes" id="UP000626109"/>
    </source>
</evidence>
<keyword evidence="1" id="KW-0472">Membrane</keyword>
<dbReference type="Pfam" id="PF13374">
    <property type="entry name" value="TPR_10"/>
    <property type="match status" value="2"/>
</dbReference>
<dbReference type="Gene3D" id="1.25.40.10">
    <property type="entry name" value="Tetratricopeptide repeat domain"/>
    <property type="match status" value="2"/>
</dbReference>
<accession>A0A813J816</accession>